<reference evidence="1" key="2">
    <citation type="submission" date="2021-09" db="EMBL/GenBank/DDBJ databases">
        <authorList>
            <person name="Jia N."/>
            <person name="Wang J."/>
            <person name="Shi W."/>
            <person name="Du L."/>
            <person name="Sun Y."/>
            <person name="Zhan W."/>
            <person name="Jiang J."/>
            <person name="Wang Q."/>
            <person name="Zhang B."/>
            <person name="Ji P."/>
            <person name="Sakyi L.B."/>
            <person name="Cui X."/>
            <person name="Yuan T."/>
            <person name="Jiang B."/>
            <person name="Yang W."/>
            <person name="Lam T.T.-Y."/>
            <person name="Chang Q."/>
            <person name="Ding S."/>
            <person name="Wang X."/>
            <person name="Zhu J."/>
            <person name="Ruan X."/>
            <person name="Zhao L."/>
            <person name="Wei J."/>
            <person name="Que T."/>
            <person name="Du C."/>
            <person name="Cheng J."/>
            <person name="Dai P."/>
            <person name="Han X."/>
            <person name="Huang E."/>
            <person name="Gao Y."/>
            <person name="Liu J."/>
            <person name="Shao H."/>
            <person name="Ye R."/>
            <person name="Li L."/>
            <person name="Wei W."/>
            <person name="Wang X."/>
            <person name="Wang C."/>
            <person name="Huo Q."/>
            <person name="Li W."/>
            <person name="Guo W."/>
            <person name="Chen H."/>
            <person name="Chen S."/>
            <person name="Zhou L."/>
            <person name="Zhou L."/>
            <person name="Ni X."/>
            <person name="Tian J."/>
            <person name="Zhou Y."/>
            <person name="Sheng Y."/>
            <person name="Liu T."/>
            <person name="Pan Y."/>
            <person name="Xia L."/>
            <person name="Li J."/>
            <person name="Zhao F."/>
            <person name="Cao W."/>
        </authorList>
    </citation>
    <scope>NUCLEOTIDE SEQUENCE</scope>
    <source>
        <strain evidence="1">Rmic-2018</strain>
        <tissue evidence="1">Larvae</tissue>
    </source>
</reference>
<dbReference type="Proteomes" id="UP000821866">
    <property type="component" value="Chromosome 4"/>
</dbReference>
<keyword evidence="2" id="KW-1185">Reference proteome</keyword>
<sequence>MVVTYPFITEAIAMYTPKDDVSARRNAQLKHEQFNVVVTRQHNVCHQKMPCYNHYRICEFGGFDCIKQPSIVDRSALRFNTSLLERVNSVCAQAFPDVGRCPKAPGLGSPW</sequence>
<protein>
    <submittedName>
        <fullName evidence="1">Uncharacterized protein</fullName>
    </submittedName>
</protein>
<proteinExistence type="predicted"/>
<dbReference type="EMBL" id="JABSTU010000006">
    <property type="protein sequence ID" value="KAH8027327.1"/>
    <property type="molecule type" value="Genomic_DNA"/>
</dbReference>
<name>A0A9J6DYL6_RHIMP</name>
<organism evidence="1 2">
    <name type="scientific">Rhipicephalus microplus</name>
    <name type="common">Cattle tick</name>
    <name type="synonym">Boophilus microplus</name>
    <dbReference type="NCBI Taxonomy" id="6941"/>
    <lineage>
        <taxon>Eukaryota</taxon>
        <taxon>Metazoa</taxon>
        <taxon>Ecdysozoa</taxon>
        <taxon>Arthropoda</taxon>
        <taxon>Chelicerata</taxon>
        <taxon>Arachnida</taxon>
        <taxon>Acari</taxon>
        <taxon>Parasitiformes</taxon>
        <taxon>Ixodida</taxon>
        <taxon>Ixodoidea</taxon>
        <taxon>Ixodidae</taxon>
        <taxon>Rhipicephalinae</taxon>
        <taxon>Rhipicephalus</taxon>
        <taxon>Boophilus</taxon>
    </lineage>
</organism>
<comment type="caution">
    <text evidence="1">The sequence shown here is derived from an EMBL/GenBank/DDBJ whole genome shotgun (WGS) entry which is preliminary data.</text>
</comment>
<dbReference type="VEuPathDB" id="VectorBase:LOC119168703"/>
<dbReference type="AlphaFoldDB" id="A0A9J6DYL6"/>
<evidence type="ECO:0000313" key="1">
    <source>
        <dbReference type="EMBL" id="KAH8027327.1"/>
    </source>
</evidence>
<gene>
    <name evidence="1" type="ORF">HPB51_004639</name>
</gene>
<evidence type="ECO:0000313" key="2">
    <source>
        <dbReference type="Proteomes" id="UP000821866"/>
    </source>
</evidence>
<accession>A0A9J6DYL6</accession>
<reference evidence="1" key="1">
    <citation type="journal article" date="2020" name="Cell">
        <title>Large-Scale Comparative Analyses of Tick Genomes Elucidate Their Genetic Diversity and Vector Capacities.</title>
        <authorList>
            <consortium name="Tick Genome and Microbiome Consortium (TIGMIC)"/>
            <person name="Jia N."/>
            <person name="Wang J."/>
            <person name="Shi W."/>
            <person name="Du L."/>
            <person name="Sun Y."/>
            <person name="Zhan W."/>
            <person name="Jiang J.F."/>
            <person name="Wang Q."/>
            <person name="Zhang B."/>
            <person name="Ji P."/>
            <person name="Bell-Sakyi L."/>
            <person name="Cui X.M."/>
            <person name="Yuan T.T."/>
            <person name="Jiang B.G."/>
            <person name="Yang W.F."/>
            <person name="Lam T.T."/>
            <person name="Chang Q.C."/>
            <person name="Ding S.J."/>
            <person name="Wang X.J."/>
            <person name="Zhu J.G."/>
            <person name="Ruan X.D."/>
            <person name="Zhao L."/>
            <person name="Wei J.T."/>
            <person name="Ye R.Z."/>
            <person name="Que T.C."/>
            <person name="Du C.H."/>
            <person name="Zhou Y.H."/>
            <person name="Cheng J.X."/>
            <person name="Dai P.F."/>
            <person name="Guo W.B."/>
            <person name="Han X.H."/>
            <person name="Huang E.J."/>
            <person name="Li L.F."/>
            <person name="Wei W."/>
            <person name="Gao Y.C."/>
            <person name="Liu J.Z."/>
            <person name="Shao H.Z."/>
            <person name="Wang X."/>
            <person name="Wang C.C."/>
            <person name="Yang T.C."/>
            <person name="Huo Q.B."/>
            <person name="Li W."/>
            <person name="Chen H.Y."/>
            <person name="Chen S.E."/>
            <person name="Zhou L.G."/>
            <person name="Ni X.B."/>
            <person name="Tian J.H."/>
            <person name="Sheng Y."/>
            <person name="Liu T."/>
            <person name="Pan Y.S."/>
            <person name="Xia L.Y."/>
            <person name="Li J."/>
            <person name="Zhao F."/>
            <person name="Cao W.C."/>
        </authorList>
    </citation>
    <scope>NUCLEOTIDE SEQUENCE</scope>
    <source>
        <strain evidence="1">Rmic-2018</strain>
    </source>
</reference>